<dbReference type="PRINTS" id="PR00320">
    <property type="entry name" value="GPROTEINBRPT"/>
</dbReference>
<dbReference type="RefSeq" id="XP_002945906.1">
    <property type="nucleotide sequence ID" value="XM_002945860.1"/>
</dbReference>
<dbReference type="InterPro" id="IPR039241">
    <property type="entry name" value="Rrp9-like"/>
</dbReference>
<dbReference type="Pfam" id="PF00400">
    <property type="entry name" value="WD40"/>
    <property type="match status" value="5"/>
</dbReference>
<evidence type="ECO:0000256" key="5">
    <source>
        <dbReference type="PROSITE-ProRule" id="PRU00221"/>
    </source>
</evidence>
<proteinExistence type="predicted"/>
<dbReference type="FunCoup" id="D8TIJ8">
    <property type="interactions" value="1493"/>
</dbReference>
<dbReference type="InterPro" id="IPR015943">
    <property type="entry name" value="WD40/YVTN_repeat-like_dom_sf"/>
</dbReference>
<evidence type="ECO:0000256" key="2">
    <source>
        <dbReference type="ARBA" id="ARBA00022574"/>
    </source>
</evidence>
<reference evidence="6 7" key="1">
    <citation type="journal article" date="2010" name="Science">
        <title>Genomic analysis of organismal complexity in the multicellular green alga Volvox carteri.</title>
        <authorList>
            <person name="Prochnik S.E."/>
            <person name="Umen J."/>
            <person name="Nedelcu A.M."/>
            <person name="Hallmann A."/>
            <person name="Miller S.M."/>
            <person name="Nishii I."/>
            <person name="Ferris P."/>
            <person name="Kuo A."/>
            <person name="Mitros T."/>
            <person name="Fritz-Laylin L.K."/>
            <person name="Hellsten U."/>
            <person name="Chapman J."/>
            <person name="Simakov O."/>
            <person name="Rensing S.A."/>
            <person name="Terry A."/>
            <person name="Pangilinan J."/>
            <person name="Kapitonov V."/>
            <person name="Jurka J."/>
            <person name="Salamov A."/>
            <person name="Shapiro H."/>
            <person name="Schmutz J."/>
            <person name="Grimwood J."/>
            <person name="Lindquist E."/>
            <person name="Lucas S."/>
            <person name="Grigoriev I.V."/>
            <person name="Schmitt R."/>
            <person name="Kirk D."/>
            <person name="Rokhsar D.S."/>
        </authorList>
    </citation>
    <scope>NUCLEOTIDE SEQUENCE [LARGE SCALE GENOMIC DNA]</scope>
    <source>
        <strain evidence="7">f. Nagariensis / Eve</strain>
    </source>
</reference>
<dbReference type="InterPro" id="IPR036322">
    <property type="entry name" value="WD40_repeat_dom_sf"/>
</dbReference>
<dbReference type="PANTHER" id="PTHR19865">
    <property type="entry name" value="U3 SMALL NUCLEOLAR RNA INTERACTING PROTEIN 2"/>
    <property type="match status" value="1"/>
</dbReference>
<dbReference type="AlphaFoldDB" id="D8TIJ8"/>
<dbReference type="Proteomes" id="UP000001058">
    <property type="component" value="Unassembled WGS sequence"/>
</dbReference>
<dbReference type="InterPro" id="IPR001680">
    <property type="entry name" value="WD40_rpt"/>
</dbReference>
<dbReference type="PROSITE" id="PS50082">
    <property type="entry name" value="WD_REPEATS_2"/>
    <property type="match status" value="4"/>
</dbReference>
<sequence>MGGGGWTASSHPSRTYSLLLSTLPAPVARPSSNQNQLLNFNLLLPTRLRTYAPACCAGPIPAAVQAAGRLQRRLAHRVRVLAPGDLGYSEPCCSRGHRLSATAVALTADDATAYTVSKDGSICRWDVETMKRTHLTPAEWVARKARSTSRAALSAVAVSSDGRYLAVGGGDHKVHVFEASSGTYLQGFPGHKDLVTGLAFRCGTHTLASCSADRTVKLWSLDDRAYMDTLYGHQSEVLALDFLRAERLLTAGHDHTCRLWKLPEESQLIFRAHDRVLDCVRFVTGTEWVSGGCDGGLHLWSHLKKKPVFVARGAHGTEAGTHGWVTSVAVCRNSDLVASGAGDGAIRLWSVNPSKTGGAGGLACIGALPQRGFVNGLAIARSGRFLVAAVGQEPRMGRWARDARARNGLALHRLGLEAD</sequence>
<keyword evidence="3" id="KW-0677">Repeat</keyword>
<comment type="subcellular location">
    <subcellularLocation>
        <location evidence="1">Nucleus</location>
    </subcellularLocation>
</comment>
<dbReference type="SUPFAM" id="SSF50978">
    <property type="entry name" value="WD40 repeat-like"/>
    <property type="match status" value="1"/>
</dbReference>
<dbReference type="InParanoid" id="D8TIJ8"/>
<feature type="repeat" description="WD" evidence="5">
    <location>
        <begin position="230"/>
        <end position="270"/>
    </location>
</feature>
<protein>
    <submittedName>
        <fullName evidence="6">Uncharacterized protein</fullName>
    </submittedName>
</protein>
<dbReference type="GO" id="GO:0034511">
    <property type="term" value="F:U3 snoRNA binding"/>
    <property type="evidence" value="ECO:0007669"/>
    <property type="project" value="InterPro"/>
</dbReference>
<dbReference type="SMART" id="SM00320">
    <property type="entry name" value="WD40"/>
    <property type="match status" value="6"/>
</dbReference>
<evidence type="ECO:0000256" key="4">
    <source>
        <dbReference type="ARBA" id="ARBA00023242"/>
    </source>
</evidence>
<dbReference type="GO" id="GO:0032040">
    <property type="term" value="C:small-subunit processome"/>
    <property type="evidence" value="ECO:0007669"/>
    <property type="project" value="TreeGrafter"/>
</dbReference>
<dbReference type="FunFam" id="2.130.10.10:FF:000509">
    <property type="entry name" value="U3 small nucleolar RNA-interacting protein"/>
    <property type="match status" value="1"/>
</dbReference>
<evidence type="ECO:0000313" key="7">
    <source>
        <dbReference type="Proteomes" id="UP000001058"/>
    </source>
</evidence>
<organism evidence="7">
    <name type="scientific">Volvox carteri f. nagariensis</name>
    <dbReference type="NCBI Taxonomy" id="3068"/>
    <lineage>
        <taxon>Eukaryota</taxon>
        <taxon>Viridiplantae</taxon>
        <taxon>Chlorophyta</taxon>
        <taxon>core chlorophytes</taxon>
        <taxon>Chlorophyceae</taxon>
        <taxon>CS clade</taxon>
        <taxon>Chlamydomonadales</taxon>
        <taxon>Volvocaceae</taxon>
        <taxon>Volvox</taxon>
    </lineage>
</organism>
<gene>
    <name evidence="6" type="ORF">VOLCADRAFT_55218</name>
</gene>
<feature type="repeat" description="WD" evidence="5">
    <location>
        <begin position="94"/>
        <end position="135"/>
    </location>
</feature>
<evidence type="ECO:0000256" key="3">
    <source>
        <dbReference type="ARBA" id="ARBA00022737"/>
    </source>
</evidence>
<dbReference type="CDD" id="cd00200">
    <property type="entry name" value="WD40"/>
    <property type="match status" value="1"/>
</dbReference>
<accession>D8TIJ8</accession>
<dbReference type="InterPro" id="IPR020472">
    <property type="entry name" value="WD40_PAC1"/>
</dbReference>
<dbReference type="PROSITE" id="PS50294">
    <property type="entry name" value="WD_REPEATS_REGION"/>
    <property type="match status" value="2"/>
</dbReference>
<name>D8TIJ8_VOLCA</name>
<dbReference type="PANTHER" id="PTHR19865:SF0">
    <property type="entry name" value="U3 SMALL NUCLEOLAR RNA-INTERACTING PROTEIN 2"/>
    <property type="match status" value="1"/>
</dbReference>
<dbReference type="eggNOG" id="KOG0299">
    <property type="taxonomic scope" value="Eukaryota"/>
</dbReference>
<dbReference type="STRING" id="3068.D8TIJ8"/>
<feature type="repeat" description="WD" evidence="5">
    <location>
        <begin position="318"/>
        <end position="352"/>
    </location>
</feature>
<evidence type="ECO:0000256" key="1">
    <source>
        <dbReference type="ARBA" id="ARBA00004123"/>
    </source>
</evidence>
<dbReference type="GeneID" id="9621850"/>
<feature type="repeat" description="WD" evidence="5">
    <location>
        <begin position="188"/>
        <end position="229"/>
    </location>
</feature>
<keyword evidence="2 5" id="KW-0853">WD repeat</keyword>
<dbReference type="OrthoDB" id="189968at2759"/>
<keyword evidence="4" id="KW-0539">Nucleus</keyword>
<dbReference type="EMBL" id="GL378323">
    <property type="protein sequence ID" value="EFJ52901.1"/>
    <property type="molecule type" value="Genomic_DNA"/>
</dbReference>
<dbReference type="KEGG" id="vcn:VOLCADRAFT_55218"/>
<dbReference type="Gene3D" id="2.130.10.10">
    <property type="entry name" value="YVTN repeat-like/Quinoprotein amine dehydrogenase"/>
    <property type="match status" value="1"/>
</dbReference>
<evidence type="ECO:0000313" key="6">
    <source>
        <dbReference type="EMBL" id="EFJ52901.1"/>
    </source>
</evidence>
<keyword evidence="7" id="KW-1185">Reference proteome</keyword>